<accession>A0AAV4Q4A2</accession>
<evidence type="ECO:0000313" key="1">
    <source>
        <dbReference type="EMBL" id="GIY03299.1"/>
    </source>
</evidence>
<evidence type="ECO:0000313" key="2">
    <source>
        <dbReference type="Proteomes" id="UP001054945"/>
    </source>
</evidence>
<protein>
    <submittedName>
        <fullName evidence="1">Uncharacterized protein</fullName>
    </submittedName>
</protein>
<gene>
    <name evidence="1" type="ORF">CEXT_397501</name>
</gene>
<dbReference type="AlphaFoldDB" id="A0AAV4Q4A2"/>
<proteinExistence type="predicted"/>
<dbReference type="Proteomes" id="UP001054945">
    <property type="component" value="Unassembled WGS sequence"/>
</dbReference>
<sequence length="77" mass="8926">MLSAIKTSWKQSSCKEHFPLRAKKIIIIPRPRLKNSGNLYKFRGREKSSHDWSPTTSFPPAHNHYSPHVALSIRMNL</sequence>
<comment type="caution">
    <text evidence="1">The sequence shown here is derived from an EMBL/GenBank/DDBJ whole genome shotgun (WGS) entry which is preliminary data.</text>
</comment>
<name>A0AAV4Q4A2_CAEEX</name>
<organism evidence="1 2">
    <name type="scientific">Caerostris extrusa</name>
    <name type="common">Bark spider</name>
    <name type="synonym">Caerostris bankana</name>
    <dbReference type="NCBI Taxonomy" id="172846"/>
    <lineage>
        <taxon>Eukaryota</taxon>
        <taxon>Metazoa</taxon>
        <taxon>Ecdysozoa</taxon>
        <taxon>Arthropoda</taxon>
        <taxon>Chelicerata</taxon>
        <taxon>Arachnida</taxon>
        <taxon>Araneae</taxon>
        <taxon>Araneomorphae</taxon>
        <taxon>Entelegynae</taxon>
        <taxon>Araneoidea</taxon>
        <taxon>Araneidae</taxon>
        <taxon>Caerostris</taxon>
    </lineage>
</organism>
<keyword evidence="2" id="KW-1185">Reference proteome</keyword>
<reference evidence="1 2" key="1">
    <citation type="submission" date="2021-06" db="EMBL/GenBank/DDBJ databases">
        <title>Caerostris extrusa draft genome.</title>
        <authorList>
            <person name="Kono N."/>
            <person name="Arakawa K."/>
        </authorList>
    </citation>
    <scope>NUCLEOTIDE SEQUENCE [LARGE SCALE GENOMIC DNA]</scope>
</reference>
<dbReference type="EMBL" id="BPLR01005560">
    <property type="protein sequence ID" value="GIY03299.1"/>
    <property type="molecule type" value="Genomic_DNA"/>
</dbReference>